<name>A0A5C6BQW3_9PLAN</name>
<sequence length="61" mass="6750">MCTKQRAQGGWGVCCDTMQMAQNDTLDSARCFIMGRSLPVPVSTVAFTQDICLLSMMTYVH</sequence>
<dbReference type="AlphaFoldDB" id="A0A5C6BQW3"/>
<evidence type="ECO:0000313" key="1">
    <source>
        <dbReference type="EMBL" id="TWU14102.1"/>
    </source>
</evidence>
<dbReference type="EMBL" id="SJPP01000001">
    <property type="protein sequence ID" value="TWU14102.1"/>
    <property type="molecule type" value="Genomic_DNA"/>
</dbReference>
<dbReference type="Proteomes" id="UP000320735">
    <property type="component" value="Unassembled WGS sequence"/>
</dbReference>
<protein>
    <submittedName>
        <fullName evidence="1">Uncharacterized protein</fullName>
    </submittedName>
</protein>
<reference evidence="1 2" key="1">
    <citation type="submission" date="2019-02" db="EMBL/GenBank/DDBJ databases">
        <title>Deep-cultivation of Planctomycetes and their phenomic and genomic characterization uncovers novel biology.</title>
        <authorList>
            <person name="Wiegand S."/>
            <person name="Jogler M."/>
            <person name="Boedeker C."/>
            <person name="Pinto D."/>
            <person name="Vollmers J."/>
            <person name="Rivas-Marin E."/>
            <person name="Kohn T."/>
            <person name="Peeters S.H."/>
            <person name="Heuer A."/>
            <person name="Rast P."/>
            <person name="Oberbeckmann S."/>
            <person name="Bunk B."/>
            <person name="Jeske O."/>
            <person name="Meyerdierks A."/>
            <person name="Storesund J.E."/>
            <person name="Kallscheuer N."/>
            <person name="Luecker S."/>
            <person name="Lage O.M."/>
            <person name="Pohl T."/>
            <person name="Merkel B.J."/>
            <person name="Hornburger P."/>
            <person name="Mueller R.-W."/>
            <person name="Bruemmer F."/>
            <person name="Labrenz M."/>
            <person name="Spormann A.M."/>
            <person name="Op Den Camp H."/>
            <person name="Overmann J."/>
            <person name="Amann R."/>
            <person name="Jetten M.S.M."/>
            <person name="Mascher T."/>
            <person name="Medema M.H."/>
            <person name="Devos D.P."/>
            <person name="Kaster A.-K."/>
            <person name="Ovreas L."/>
            <person name="Rohde M."/>
            <person name="Galperin M.Y."/>
            <person name="Jogler C."/>
        </authorList>
    </citation>
    <scope>NUCLEOTIDE SEQUENCE [LARGE SCALE GENOMIC DNA]</scope>
    <source>
        <strain evidence="1 2">CA54</strain>
    </source>
</reference>
<accession>A0A5C6BQW3</accession>
<gene>
    <name evidence="1" type="ORF">CA54_29440</name>
</gene>
<evidence type="ECO:0000313" key="2">
    <source>
        <dbReference type="Proteomes" id="UP000320735"/>
    </source>
</evidence>
<comment type="caution">
    <text evidence="1">The sequence shown here is derived from an EMBL/GenBank/DDBJ whole genome shotgun (WGS) entry which is preliminary data.</text>
</comment>
<proteinExistence type="predicted"/>
<keyword evidence="2" id="KW-1185">Reference proteome</keyword>
<organism evidence="1 2">
    <name type="scientific">Symmachiella macrocystis</name>
    <dbReference type="NCBI Taxonomy" id="2527985"/>
    <lineage>
        <taxon>Bacteria</taxon>
        <taxon>Pseudomonadati</taxon>
        <taxon>Planctomycetota</taxon>
        <taxon>Planctomycetia</taxon>
        <taxon>Planctomycetales</taxon>
        <taxon>Planctomycetaceae</taxon>
        <taxon>Symmachiella</taxon>
    </lineage>
</organism>